<evidence type="ECO:0000313" key="13">
    <source>
        <dbReference type="Proteomes" id="UP000182975"/>
    </source>
</evidence>
<dbReference type="Gene3D" id="3.20.20.70">
    <property type="entry name" value="Aldolase class I"/>
    <property type="match status" value="1"/>
</dbReference>
<dbReference type="GO" id="GO:0016491">
    <property type="term" value="F:oxidoreductase activity"/>
    <property type="evidence" value="ECO:0007669"/>
    <property type="project" value="UniProtKB-KW"/>
</dbReference>
<protein>
    <submittedName>
        <fullName evidence="12">2,4-dienoyl-CoA reductase</fullName>
    </submittedName>
</protein>
<dbReference type="Proteomes" id="UP000182975">
    <property type="component" value="Unassembled WGS sequence"/>
</dbReference>
<dbReference type="SUPFAM" id="SSF51395">
    <property type="entry name" value="FMN-linked oxidoreductases"/>
    <property type="match status" value="1"/>
</dbReference>
<dbReference type="AlphaFoldDB" id="A0A1H8PW25"/>
<dbReference type="PRINTS" id="PR00368">
    <property type="entry name" value="FADPNR"/>
</dbReference>
<comment type="similarity">
    <text evidence="3">In the N-terminal section; belongs to the NADH:flavin oxidoreductase/NADH oxidase family.</text>
</comment>
<dbReference type="PANTHER" id="PTHR42917:SF2">
    <property type="entry name" value="2,4-DIENOYL-COA REDUCTASE [(2E)-ENOYL-COA-PRODUCING]"/>
    <property type="match status" value="1"/>
</dbReference>
<dbReference type="InterPro" id="IPR036188">
    <property type="entry name" value="FAD/NAD-bd_sf"/>
</dbReference>
<dbReference type="InterPro" id="IPR001155">
    <property type="entry name" value="OxRdtase_FMN_N"/>
</dbReference>
<keyword evidence="4" id="KW-0285">Flavoprotein</keyword>
<comment type="cofactor">
    <cofactor evidence="2">
        <name>[4Fe-4S] cluster</name>
        <dbReference type="ChEBI" id="CHEBI:49883"/>
    </cofactor>
</comment>
<feature type="domain" description="FAD/NAD(P)-binding" evidence="11">
    <location>
        <begin position="478"/>
        <end position="631"/>
    </location>
</feature>
<proteinExistence type="inferred from homology"/>
<evidence type="ECO:0000256" key="2">
    <source>
        <dbReference type="ARBA" id="ARBA00001966"/>
    </source>
</evidence>
<accession>A0A1H8PW25</accession>
<dbReference type="Pfam" id="PF07992">
    <property type="entry name" value="Pyr_redox_2"/>
    <property type="match status" value="1"/>
</dbReference>
<name>A0A1H8PW25_9ACTN</name>
<dbReference type="SUPFAM" id="SSF51905">
    <property type="entry name" value="FAD/NAD(P)-binding domain"/>
    <property type="match status" value="1"/>
</dbReference>
<evidence type="ECO:0000256" key="8">
    <source>
        <dbReference type="ARBA" id="ARBA00023004"/>
    </source>
</evidence>
<dbReference type="PANTHER" id="PTHR42917">
    <property type="entry name" value="2,4-DIENOYL-COA REDUCTASE"/>
    <property type="match status" value="1"/>
</dbReference>
<evidence type="ECO:0000313" key="12">
    <source>
        <dbReference type="EMBL" id="SEO45723.1"/>
    </source>
</evidence>
<organism evidence="12 13">
    <name type="scientific">Denitrobacterium detoxificans</name>
    <dbReference type="NCBI Taxonomy" id="79604"/>
    <lineage>
        <taxon>Bacteria</taxon>
        <taxon>Bacillati</taxon>
        <taxon>Actinomycetota</taxon>
        <taxon>Coriobacteriia</taxon>
        <taxon>Eggerthellales</taxon>
        <taxon>Eggerthellaceae</taxon>
        <taxon>Denitrobacterium</taxon>
    </lineage>
</organism>
<dbReference type="GO" id="GO:0010181">
    <property type="term" value="F:FMN binding"/>
    <property type="evidence" value="ECO:0007669"/>
    <property type="project" value="InterPro"/>
</dbReference>
<keyword evidence="6" id="KW-0479">Metal-binding</keyword>
<dbReference type="Gene3D" id="3.50.50.60">
    <property type="entry name" value="FAD/NAD(P)-binding domain"/>
    <property type="match status" value="1"/>
</dbReference>
<evidence type="ECO:0000259" key="11">
    <source>
        <dbReference type="Pfam" id="PF07992"/>
    </source>
</evidence>
<dbReference type="InterPro" id="IPR051793">
    <property type="entry name" value="NADH:flavin_oxidoreductase"/>
</dbReference>
<comment type="cofactor">
    <cofactor evidence="1">
        <name>FMN</name>
        <dbReference type="ChEBI" id="CHEBI:58210"/>
    </cofactor>
</comment>
<keyword evidence="7" id="KW-0560">Oxidoreductase</keyword>
<dbReference type="Gene3D" id="3.40.50.720">
    <property type="entry name" value="NAD(P)-binding Rossmann-like Domain"/>
    <property type="match status" value="1"/>
</dbReference>
<evidence type="ECO:0000256" key="5">
    <source>
        <dbReference type="ARBA" id="ARBA00022643"/>
    </source>
</evidence>
<evidence type="ECO:0000256" key="4">
    <source>
        <dbReference type="ARBA" id="ARBA00022630"/>
    </source>
</evidence>
<sequence length="675" mass="74382">MQAERRERPMQAAYPHIFEPFTVRHMTAKNRIVMAPMGTNFAKCSGELSEEHIAYYEQRAKGGTGIIILENVDIDYPQGSNGTTQLRIDRDTFMPRLYELCEAVHRHGACIAVQINHAGAATMERRIGCQPISASDIPSKAGGEVPRPMTVEEIKHVVKKFGEAAKRAQACGFDAVEIHAGHSYLLSQFLSPLTNHREDEYGGSPENRARIVTEVVQEVRAQVGPFFPIFIRLSADELMEGGNTLEDCIEYLQYFQEEVDVFDVSAGLAGAIQLQIDIDYKPDGWRAYMARALKDAYGKPCITMGNIRKPQVAEDILARGDADLIGMGRGLIADPYWVNKVEDGRIEDIRTCISCNIGCAGHRIGLNQPMRCTVNPDLFHDDAYREMQVKKPCNVVVIGGGTTGLEAACTAAEVGCTTFLIEEKDELGGLAATISRIPEKDRIMDFPRYLITRAKKLHNLFIFTGKPATVDFVRSLNPDIVVNSTGSNPTLPPITGLKYRVDKHGTRVATALKMIERINGYPQDMTGMKVAIIGGGATGLDIMSLFAPRGAEVTIIERSPAIGAGLDPVTKSDTANKLAKYNVKQMTRTALQEVRDDEFVVETLEGEKMVVPFDYGFVALGMRSNNPVLAALQEAFAGTNVVLYNIGDSKRARQIIHGTMEGRDIISVLQRHQFL</sequence>
<keyword evidence="5" id="KW-0288">FMN</keyword>
<evidence type="ECO:0000259" key="10">
    <source>
        <dbReference type="Pfam" id="PF00724"/>
    </source>
</evidence>
<keyword evidence="9" id="KW-0411">Iron-sulfur</keyword>
<evidence type="ECO:0000256" key="7">
    <source>
        <dbReference type="ARBA" id="ARBA00023002"/>
    </source>
</evidence>
<dbReference type="Pfam" id="PF00724">
    <property type="entry name" value="Oxidored_FMN"/>
    <property type="match status" value="1"/>
</dbReference>
<dbReference type="STRING" id="79604.AAY81_00635"/>
<evidence type="ECO:0000256" key="6">
    <source>
        <dbReference type="ARBA" id="ARBA00022723"/>
    </source>
</evidence>
<dbReference type="InterPro" id="IPR023753">
    <property type="entry name" value="FAD/NAD-binding_dom"/>
</dbReference>
<gene>
    <name evidence="12" type="ORF">SAMN02910314_00322</name>
</gene>
<dbReference type="CDD" id="cd02803">
    <property type="entry name" value="OYE_like_FMN_family"/>
    <property type="match status" value="1"/>
</dbReference>
<dbReference type="PRINTS" id="PR00411">
    <property type="entry name" value="PNDRDTASEI"/>
</dbReference>
<evidence type="ECO:0000256" key="1">
    <source>
        <dbReference type="ARBA" id="ARBA00001917"/>
    </source>
</evidence>
<reference evidence="13" key="1">
    <citation type="submission" date="2016-10" db="EMBL/GenBank/DDBJ databases">
        <authorList>
            <person name="Varghese N."/>
        </authorList>
    </citation>
    <scope>NUCLEOTIDE SEQUENCE [LARGE SCALE GENOMIC DNA]</scope>
    <source>
        <strain evidence="13">DSM 21843</strain>
    </source>
</reference>
<dbReference type="InterPro" id="IPR013785">
    <property type="entry name" value="Aldolase_TIM"/>
</dbReference>
<dbReference type="GO" id="GO:0046872">
    <property type="term" value="F:metal ion binding"/>
    <property type="evidence" value="ECO:0007669"/>
    <property type="project" value="UniProtKB-KW"/>
</dbReference>
<dbReference type="GO" id="GO:0051536">
    <property type="term" value="F:iron-sulfur cluster binding"/>
    <property type="evidence" value="ECO:0007669"/>
    <property type="project" value="UniProtKB-KW"/>
</dbReference>
<feature type="domain" description="NADH:flavin oxidoreductase/NADH oxidase N-terminal" evidence="10">
    <location>
        <begin position="17"/>
        <end position="345"/>
    </location>
</feature>
<dbReference type="Pfam" id="PF12831">
    <property type="entry name" value="FAD_oxidored"/>
    <property type="match status" value="1"/>
</dbReference>
<keyword evidence="8" id="KW-0408">Iron</keyword>
<evidence type="ECO:0000256" key="9">
    <source>
        <dbReference type="ARBA" id="ARBA00023014"/>
    </source>
</evidence>
<evidence type="ECO:0000256" key="3">
    <source>
        <dbReference type="ARBA" id="ARBA00011048"/>
    </source>
</evidence>
<keyword evidence="13" id="KW-1185">Reference proteome</keyword>
<dbReference type="EMBL" id="FOEC01000001">
    <property type="protein sequence ID" value="SEO45723.1"/>
    <property type="molecule type" value="Genomic_DNA"/>
</dbReference>